<dbReference type="EMBL" id="QYUK01000011">
    <property type="protein sequence ID" value="RJF88326.1"/>
    <property type="molecule type" value="Genomic_DNA"/>
</dbReference>
<protein>
    <submittedName>
        <fullName evidence="1">Uncharacterized protein</fullName>
    </submittedName>
</protein>
<organism evidence="1 2">
    <name type="scientific">Oleomonas cavernae</name>
    <dbReference type="NCBI Taxonomy" id="2320859"/>
    <lineage>
        <taxon>Bacteria</taxon>
        <taxon>Pseudomonadati</taxon>
        <taxon>Pseudomonadota</taxon>
        <taxon>Alphaproteobacteria</taxon>
        <taxon>Acetobacterales</taxon>
        <taxon>Acetobacteraceae</taxon>
        <taxon>Oleomonas</taxon>
    </lineage>
</organism>
<evidence type="ECO:0000313" key="2">
    <source>
        <dbReference type="Proteomes" id="UP000284605"/>
    </source>
</evidence>
<reference evidence="1 2" key="1">
    <citation type="submission" date="2018-09" db="EMBL/GenBank/DDBJ databases">
        <authorList>
            <person name="Zhu H."/>
        </authorList>
    </citation>
    <scope>NUCLEOTIDE SEQUENCE [LARGE SCALE GENOMIC DNA]</scope>
    <source>
        <strain evidence="1 2">K1W22B-8</strain>
    </source>
</reference>
<name>A0A418WEB1_9PROT</name>
<dbReference type="RefSeq" id="WP_119778962.1">
    <property type="nucleotide sequence ID" value="NZ_QYUK01000011.1"/>
</dbReference>
<comment type="caution">
    <text evidence="1">The sequence shown here is derived from an EMBL/GenBank/DDBJ whole genome shotgun (WGS) entry which is preliminary data.</text>
</comment>
<gene>
    <name evidence="1" type="ORF">D3874_15975</name>
</gene>
<evidence type="ECO:0000313" key="1">
    <source>
        <dbReference type="EMBL" id="RJF88326.1"/>
    </source>
</evidence>
<accession>A0A418WEB1</accession>
<proteinExistence type="predicted"/>
<dbReference type="AlphaFoldDB" id="A0A418WEB1"/>
<dbReference type="Proteomes" id="UP000284605">
    <property type="component" value="Unassembled WGS sequence"/>
</dbReference>
<keyword evidence="2" id="KW-1185">Reference proteome</keyword>
<sequence>MISGNPADAGAGESFVDVAAIAASLNGSTDVSITTTAAGPGTGTITLLADLDTAVGSTGGDGQATLSLEANAGISLNNGFGITNKQGLLILDLQIAEAPAGTPPSVTRDINIGDVTADGGDIFLVADASYVGDSGGRVFFSGDFSTVNGGAATIYAHGNVIEVDGTIDIAARSVADVDLGPLGLGGLDLPAGAFFDAIAPAVSSGGDEFDPSFVTGELASIDVRDGADGTPAVLTIASSNLSLAASDSGDTFPNTIRAPTVVLSGARGRASS</sequence>